<feature type="transmembrane region" description="Helical" evidence="5">
    <location>
        <begin position="51"/>
        <end position="72"/>
    </location>
</feature>
<dbReference type="InterPro" id="IPR017452">
    <property type="entry name" value="GPCR_Rhodpsn_7TM"/>
</dbReference>
<keyword evidence="7" id="KW-0675">Receptor</keyword>
<keyword evidence="2 5" id="KW-0812">Transmembrane</keyword>
<organism evidence="7 8">
    <name type="scientific">Holothuria leucospilota</name>
    <name type="common">Black long sea cucumber</name>
    <name type="synonym">Mertensiothuria leucospilota</name>
    <dbReference type="NCBI Taxonomy" id="206669"/>
    <lineage>
        <taxon>Eukaryota</taxon>
        <taxon>Metazoa</taxon>
        <taxon>Echinodermata</taxon>
        <taxon>Eleutherozoa</taxon>
        <taxon>Echinozoa</taxon>
        <taxon>Holothuroidea</taxon>
        <taxon>Aspidochirotacea</taxon>
        <taxon>Aspidochirotida</taxon>
        <taxon>Holothuriidae</taxon>
        <taxon>Holothuria</taxon>
    </lineage>
</organism>
<name>A0A9Q1HES7_HOLLE</name>
<evidence type="ECO:0000313" key="7">
    <source>
        <dbReference type="EMBL" id="KAJ8043305.1"/>
    </source>
</evidence>
<evidence type="ECO:0000256" key="5">
    <source>
        <dbReference type="SAM" id="Phobius"/>
    </source>
</evidence>
<feature type="transmembrane region" description="Helical" evidence="5">
    <location>
        <begin position="170"/>
        <end position="191"/>
    </location>
</feature>
<comment type="subcellular location">
    <subcellularLocation>
        <location evidence="1">Membrane</location>
    </subcellularLocation>
</comment>
<sequence>MGTVVSLSMGLRALVDGGCNDLPEKCNQKFPQAAKAGKCTERTLQTSGRRMIAVVSITTTLVIPVVVMLYVYTSILRTLRPKNDLNVNQSIETDDMNVEVTTSSQAHEAKCHLHDPPRGRMKTARERRRQSVLTTMFLVCITYVICWTPNQILYFHYNFVSERTTFTDPIHRFSILLAASNAFLNPIIYAFKYRSFQKGLQHIVNGWRS</sequence>
<dbReference type="PANTHER" id="PTHR45698">
    <property type="entry name" value="TRACE AMINE-ASSOCIATED RECEPTOR 19N-RELATED"/>
    <property type="match status" value="1"/>
</dbReference>
<dbReference type="AlphaFoldDB" id="A0A9Q1HES7"/>
<gene>
    <name evidence="7" type="ORF">HOLleu_10332</name>
</gene>
<evidence type="ECO:0000256" key="4">
    <source>
        <dbReference type="ARBA" id="ARBA00023136"/>
    </source>
</evidence>
<dbReference type="SUPFAM" id="SSF81321">
    <property type="entry name" value="Family A G protein-coupled receptor-like"/>
    <property type="match status" value="1"/>
</dbReference>
<comment type="caution">
    <text evidence="7">The sequence shown here is derived from an EMBL/GenBank/DDBJ whole genome shotgun (WGS) entry which is preliminary data.</text>
</comment>
<dbReference type="PRINTS" id="PR00237">
    <property type="entry name" value="GPCRRHODOPSN"/>
</dbReference>
<proteinExistence type="predicted"/>
<evidence type="ECO:0000256" key="1">
    <source>
        <dbReference type="ARBA" id="ARBA00004370"/>
    </source>
</evidence>
<evidence type="ECO:0000313" key="8">
    <source>
        <dbReference type="Proteomes" id="UP001152320"/>
    </source>
</evidence>
<dbReference type="Pfam" id="PF00001">
    <property type="entry name" value="7tm_1"/>
    <property type="match status" value="1"/>
</dbReference>
<dbReference type="GO" id="GO:0016020">
    <property type="term" value="C:membrane"/>
    <property type="evidence" value="ECO:0007669"/>
    <property type="project" value="UniProtKB-SubCell"/>
</dbReference>
<evidence type="ECO:0000256" key="2">
    <source>
        <dbReference type="ARBA" id="ARBA00022692"/>
    </source>
</evidence>
<dbReference type="PROSITE" id="PS50262">
    <property type="entry name" value="G_PROTEIN_RECEP_F1_2"/>
    <property type="match status" value="1"/>
</dbReference>
<dbReference type="Gene3D" id="1.20.1070.10">
    <property type="entry name" value="Rhodopsin 7-helix transmembrane proteins"/>
    <property type="match status" value="1"/>
</dbReference>
<dbReference type="CDD" id="cd00637">
    <property type="entry name" value="7tm_classA_rhodopsin-like"/>
    <property type="match status" value="1"/>
</dbReference>
<dbReference type="PANTHER" id="PTHR45698:SF1">
    <property type="entry name" value="TRACE AMINE-ASSOCIATED RECEPTOR 13C-LIKE"/>
    <property type="match status" value="1"/>
</dbReference>
<reference evidence="7" key="1">
    <citation type="submission" date="2021-10" db="EMBL/GenBank/DDBJ databases">
        <title>Tropical sea cucumber genome reveals ecological adaptation and Cuvierian tubules defense mechanism.</title>
        <authorList>
            <person name="Chen T."/>
        </authorList>
    </citation>
    <scope>NUCLEOTIDE SEQUENCE</scope>
    <source>
        <strain evidence="7">Nanhai2018</strain>
        <tissue evidence="7">Muscle</tissue>
    </source>
</reference>
<dbReference type="EMBL" id="JAIZAY010000004">
    <property type="protein sequence ID" value="KAJ8043305.1"/>
    <property type="molecule type" value="Genomic_DNA"/>
</dbReference>
<dbReference type="GO" id="GO:0004930">
    <property type="term" value="F:G protein-coupled receptor activity"/>
    <property type="evidence" value="ECO:0007669"/>
    <property type="project" value="InterPro"/>
</dbReference>
<dbReference type="OrthoDB" id="10011551at2759"/>
<feature type="transmembrane region" description="Helical" evidence="5">
    <location>
        <begin position="131"/>
        <end position="150"/>
    </location>
</feature>
<keyword evidence="8" id="KW-1185">Reference proteome</keyword>
<protein>
    <submittedName>
        <fullName evidence="7">5-hydroxytryptamine receptor 1F</fullName>
    </submittedName>
</protein>
<accession>A0A9Q1HES7</accession>
<keyword evidence="4 5" id="KW-0472">Membrane</keyword>
<keyword evidence="3 5" id="KW-1133">Transmembrane helix</keyword>
<dbReference type="Proteomes" id="UP001152320">
    <property type="component" value="Chromosome 4"/>
</dbReference>
<feature type="domain" description="G-protein coupled receptors family 1 profile" evidence="6">
    <location>
        <begin position="1"/>
        <end position="189"/>
    </location>
</feature>
<evidence type="ECO:0000259" key="6">
    <source>
        <dbReference type="PROSITE" id="PS50262"/>
    </source>
</evidence>
<evidence type="ECO:0000256" key="3">
    <source>
        <dbReference type="ARBA" id="ARBA00022989"/>
    </source>
</evidence>
<dbReference type="InterPro" id="IPR000276">
    <property type="entry name" value="GPCR_Rhodpsn"/>
</dbReference>